<protein>
    <submittedName>
        <fullName evidence="1">Uncharacterized protein</fullName>
    </submittedName>
</protein>
<proteinExistence type="predicted"/>
<keyword evidence="2" id="KW-1185">Reference proteome</keyword>
<reference evidence="1 2" key="1">
    <citation type="submission" date="2017-01" db="EMBL/GenBank/DDBJ databases">
        <title>A new Hymenobacter.</title>
        <authorList>
            <person name="Liang Y."/>
            <person name="Feng F."/>
        </authorList>
    </citation>
    <scope>NUCLEOTIDE SEQUENCE [LARGE SCALE GENOMIC DNA]</scope>
    <source>
        <strain evidence="1">MIMBbqt21</strain>
    </source>
</reference>
<accession>A0A243W5E6</accession>
<sequence>MTIEQLIEQFTRDAERGTKAIDRLTLRPTKHSAEYLKNWRHHVDVCVSALEALEKLQKLENATASE</sequence>
<dbReference type="EMBL" id="MTSE01000046">
    <property type="protein sequence ID" value="OUJ68661.1"/>
    <property type="molecule type" value="Genomic_DNA"/>
</dbReference>
<dbReference type="AlphaFoldDB" id="A0A243W5E6"/>
<evidence type="ECO:0000313" key="1">
    <source>
        <dbReference type="EMBL" id="OUJ68661.1"/>
    </source>
</evidence>
<comment type="caution">
    <text evidence="1">The sequence shown here is derived from an EMBL/GenBank/DDBJ whole genome shotgun (WGS) entry which is preliminary data.</text>
</comment>
<dbReference type="RefSeq" id="WP_086597343.1">
    <property type="nucleotide sequence ID" value="NZ_MTSE01000046.1"/>
</dbReference>
<evidence type="ECO:0000313" key="2">
    <source>
        <dbReference type="Proteomes" id="UP000194873"/>
    </source>
</evidence>
<name>A0A243W5E6_9BACT</name>
<organism evidence="1 2">
    <name type="scientific">Hymenobacter crusticola</name>
    <dbReference type="NCBI Taxonomy" id="1770526"/>
    <lineage>
        <taxon>Bacteria</taxon>
        <taxon>Pseudomonadati</taxon>
        <taxon>Bacteroidota</taxon>
        <taxon>Cytophagia</taxon>
        <taxon>Cytophagales</taxon>
        <taxon>Hymenobacteraceae</taxon>
        <taxon>Hymenobacter</taxon>
    </lineage>
</organism>
<dbReference type="Proteomes" id="UP000194873">
    <property type="component" value="Unassembled WGS sequence"/>
</dbReference>
<gene>
    <name evidence="1" type="ORF">BXP70_27625</name>
</gene>